<dbReference type="EMBL" id="CP072755">
    <property type="protein sequence ID" value="QUC19099.1"/>
    <property type="molecule type" value="Genomic_DNA"/>
</dbReference>
<evidence type="ECO:0000313" key="1">
    <source>
        <dbReference type="EMBL" id="QUC19099.1"/>
    </source>
</evidence>
<dbReference type="AlphaFoldDB" id="A0A8E5HP61"/>
<dbReference type="GeneID" id="66064118"/>
<reference evidence="1" key="1">
    <citation type="submission" date="2020-03" db="EMBL/GenBank/DDBJ databases">
        <title>A mixture of massive structural variations and highly conserved coding sequences in Ustilaginoidea virens genome.</title>
        <authorList>
            <person name="Zhang K."/>
            <person name="Zhao Z."/>
            <person name="Zhang Z."/>
            <person name="Li Y."/>
            <person name="Hsiang T."/>
            <person name="Sun W."/>
        </authorList>
    </citation>
    <scope>NUCLEOTIDE SEQUENCE</scope>
    <source>
        <strain evidence="1">UV-8b</strain>
    </source>
</reference>
<evidence type="ECO:0000313" key="2">
    <source>
        <dbReference type="Proteomes" id="UP000027002"/>
    </source>
</evidence>
<name>A0A8E5HP61_USTVR</name>
<organism evidence="1 2">
    <name type="scientific">Ustilaginoidea virens</name>
    <name type="common">Rice false smut fungus</name>
    <name type="synonym">Villosiclava virens</name>
    <dbReference type="NCBI Taxonomy" id="1159556"/>
    <lineage>
        <taxon>Eukaryota</taxon>
        <taxon>Fungi</taxon>
        <taxon>Dikarya</taxon>
        <taxon>Ascomycota</taxon>
        <taxon>Pezizomycotina</taxon>
        <taxon>Sordariomycetes</taxon>
        <taxon>Hypocreomycetidae</taxon>
        <taxon>Hypocreales</taxon>
        <taxon>Clavicipitaceae</taxon>
        <taxon>Ustilaginoidea</taxon>
    </lineage>
</organism>
<protein>
    <submittedName>
        <fullName evidence="1">Uncharacterized protein</fullName>
    </submittedName>
</protein>
<dbReference type="Proteomes" id="UP000027002">
    <property type="component" value="Chromosome 3"/>
</dbReference>
<gene>
    <name evidence="1" type="ORF">UV8b_03340</name>
</gene>
<proteinExistence type="predicted"/>
<sequence>MTRSLCWGRWAANVVPLSNEWNTSYCSTSISFYSQSVGLNDGVSIFPVLVLQATAAPEHSVPLVMGKADTREQAYAETFPSSLFRAFNGELRWLQVF</sequence>
<dbReference type="KEGG" id="uvi:66064118"/>
<accession>A0A8E5HP61</accession>
<dbReference type="RefSeq" id="XP_042996772.1">
    <property type="nucleotide sequence ID" value="XM_043140838.1"/>
</dbReference>
<keyword evidence="2" id="KW-1185">Reference proteome</keyword>